<dbReference type="SUPFAM" id="SSF53850">
    <property type="entry name" value="Periplasmic binding protein-like II"/>
    <property type="match status" value="1"/>
</dbReference>
<feature type="domain" description="Solute-binding protein family 3/N-terminal" evidence="2">
    <location>
        <begin position="23"/>
        <end position="236"/>
    </location>
</feature>
<evidence type="ECO:0000313" key="3">
    <source>
        <dbReference type="EMBL" id="TWI93196.1"/>
    </source>
</evidence>
<organism evidence="3 4">
    <name type="scientific">Roseibium hamelinense</name>
    <dbReference type="NCBI Taxonomy" id="150831"/>
    <lineage>
        <taxon>Bacteria</taxon>
        <taxon>Pseudomonadati</taxon>
        <taxon>Pseudomonadota</taxon>
        <taxon>Alphaproteobacteria</taxon>
        <taxon>Hyphomicrobiales</taxon>
        <taxon>Stappiaceae</taxon>
        <taxon>Roseibium</taxon>
    </lineage>
</organism>
<dbReference type="InterPro" id="IPR001638">
    <property type="entry name" value="Solute-binding_3/MltF_N"/>
</dbReference>
<dbReference type="SMART" id="SM00062">
    <property type="entry name" value="PBPb"/>
    <property type="match status" value="1"/>
</dbReference>
<accession>A0A562TJH2</accession>
<feature type="chain" id="PRO_5021898835" evidence="1">
    <location>
        <begin position="22"/>
        <end position="236"/>
    </location>
</feature>
<dbReference type="Gene3D" id="3.40.190.10">
    <property type="entry name" value="Periplasmic binding protein-like II"/>
    <property type="match status" value="2"/>
</dbReference>
<gene>
    <name evidence="3" type="ORF">JM93_00751</name>
</gene>
<dbReference type="PANTHER" id="PTHR38834:SF3">
    <property type="entry name" value="SOLUTE-BINDING PROTEIN FAMILY 3_N-TERMINAL DOMAIN-CONTAINING PROTEIN"/>
    <property type="match status" value="1"/>
</dbReference>
<reference evidence="3 4" key="1">
    <citation type="submission" date="2019-07" db="EMBL/GenBank/DDBJ databases">
        <title>Genomic Encyclopedia of Archaeal and Bacterial Type Strains, Phase II (KMG-II): from individual species to whole genera.</title>
        <authorList>
            <person name="Goeker M."/>
        </authorList>
    </citation>
    <scope>NUCLEOTIDE SEQUENCE [LARGE SCALE GENOMIC DNA]</scope>
    <source>
        <strain evidence="3 4">ATCC BAA-252</strain>
    </source>
</reference>
<name>A0A562TJH2_9HYPH</name>
<comment type="caution">
    <text evidence="3">The sequence shown here is derived from an EMBL/GenBank/DDBJ whole genome shotgun (WGS) entry which is preliminary data.</text>
</comment>
<evidence type="ECO:0000256" key="1">
    <source>
        <dbReference type="SAM" id="SignalP"/>
    </source>
</evidence>
<dbReference type="RefSeq" id="WP_145340682.1">
    <property type="nucleotide sequence ID" value="NZ_SMLY01000087.1"/>
</dbReference>
<dbReference type="PANTHER" id="PTHR38834">
    <property type="entry name" value="PERIPLASMIC SUBSTRATE BINDING PROTEIN FAMILY 3"/>
    <property type="match status" value="1"/>
</dbReference>
<proteinExistence type="predicted"/>
<evidence type="ECO:0000259" key="2">
    <source>
        <dbReference type="SMART" id="SM00062"/>
    </source>
</evidence>
<dbReference type="OrthoDB" id="8587856at2"/>
<dbReference type="EMBL" id="VLLF01000001">
    <property type="protein sequence ID" value="TWI93196.1"/>
    <property type="molecule type" value="Genomic_DNA"/>
</dbReference>
<dbReference type="Proteomes" id="UP000320593">
    <property type="component" value="Unassembled WGS sequence"/>
</dbReference>
<keyword evidence="1" id="KW-0732">Signal</keyword>
<evidence type="ECO:0000313" key="4">
    <source>
        <dbReference type="Proteomes" id="UP000320593"/>
    </source>
</evidence>
<feature type="signal peptide" evidence="1">
    <location>
        <begin position="1"/>
        <end position="21"/>
    </location>
</feature>
<keyword evidence="4" id="KW-1185">Reference proteome</keyword>
<protein>
    <submittedName>
        <fullName evidence="3">Polar amino acid transport system substrate-binding protein</fullName>
    </submittedName>
</protein>
<dbReference type="Pfam" id="PF00497">
    <property type="entry name" value="SBP_bac_3"/>
    <property type="match status" value="1"/>
</dbReference>
<dbReference type="AlphaFoldDB" id="A0A562TJH2"/>
<sequence length="236" mass="25532">MSALRAITAIAAVTFATSVFAADIKLTTEDYPPYNFKEGDKIVGLGADQAFEIMKRAGITYDVEMAQWSRALGLAENEAGYCVFTTAHTEERDAKFLWVEPLNKATTLLIKKAGSDVNPTNLEEAKAFTVGTQTDDYTESILKNEGFPKIDPAKNMETSVKKLVAGRTDLIAVSEAYFNGLVRDGVEVEKSIVLAESLDGIACNPGTDKALVDKMQAALDSMIADGTQAKILAKYE</sequence>